<dbReference type="PANTHER" id="PTHR37089:SF4">
    <property type="entry name" value="EXPORTED PROTEIN"/>
    <property type="match status" value="1"/>
</dbReference>
<accession>A0A1G6QTR8</accession>
<dbReference type="AlphaFoldDB" id="A0A1G6QTR8"/>
<organism evidence="2 3">
    <name type="scientific">Ectopseudomonas chengduensis</name>
    <dbReference type="NCBI Taxonomy" id="489632"/>
    <lineage>
        <taxon>Bacteria</taxon>
        <taxon>Pseudomonadati</taxon>
        <taxon>Pseudomonadota</taxon>
        <taxon>Gammaproteobacteria</taxon>
        <taxon>Pseudomonadales</taxon>
        <taxon>Pseudomonadaceae</taxon>
        <taxon>Ectopseudomonas</taxon>
    </lineage>
</organism>
<dbReference type="InterPro" id="IPR053167">
    <property type="entry name" value="Spore_coat_component"/>
</dbReference>
<dbReference type="SMART" id="SM00972">
    <property type="entry name" value="SCPU"/>
    <property type="match status" value="1"/>
</dbReference>
<dbReference type="RefSeq" id="WP_017676675.1">
    <property type="nucleotide sequence ID" value="NZ_FMZQ01000008.1"/>
</dbReference>
<dbReference type="GeneID" id="83642051"/>
<gene>
    <name evidence="2" type="ORF">SAMN05216576_108200</name>
</gene>
<dbReference type="PANTHER" id="PTHR37089">
    <property type="entry name" value="PROTEIN U-RELATED"/>
    <property type="match status" value="1"/>
</dbReference>
<sequence>MRCLIASLLLMAPAVLPAVDKTATIGLNVEVLPACQAGSSSGSGVSFGTLDFGTHLRLDNLITQVGQPDAGALRVNCQQNIPYRVLINAGHSGTTSNRQMVGPGSAVLSYNLYTGADYTTVWDNSTGVSAVGNGQDQWLAIYARVPAQNVPPPGSYSDTLTVTVSW</sequence>
<feature type="domain" description="Spore coat protein U/FanG" evidence="1">
    <location>
        <begin position="22"/>
        <end position="163"/>
    </location>
</feature>
<dbReference type="EMBL" id="FMZQ01000008">
    <property type="protein sequence ID" value="SDC95839.1"/>
    <property type="molecule type" value="Genomic_DNA"/>
</dbReference>
<dbReference type="InterPro" id="IPR007893">
    <property type="entry name" value="Spore_coat_U/FanG"/>
</dbReference>
<evidence type="ECO:0000313" key="2">
    <source>
        <dbReference type="EMBL" id="SDC95839.1"/>
    </source>
</evidence>
<keyword evidence="2" id="KW-0167">Capsid protein</keyword>
<proteinExistence type="predicted"/>
<evidence type="ECO:0000259" key="1">
    <source>
        <dbReference type="Pfam" id="PF05229"/>
    </source>
</evidence>
<name>A0A1G6QTR8_9GAMM</name>
<keyword evidence="3" id="KW-1185">Reference proteome</keyword>
<evidence type="ECO:0000313" key="3">
    <source>
        <dbReference type="Proteomes" id="UP000199467"/>
    </source>
</evidence>
<protein>
    <submittedName>
        <fullName evidence="2">Spore coat protein U (SCPU) domain-containing protein</fullName>
    </submittedName>
</protein>
<reference evidence="3" key="1">
    <citation type="submission" date="2016-10" db="EMBL/GenBank/DDBJ databases">
        <authorList>
            <person name="Varghese N."/>
            <person name="Submissions S."/>
        </authorList>
    </citation>
    <scope>NUCLEOTIDE SEQUENCE [LARGE SCALE GENOMIC DNA]</scope>
    <source>
        <strain evidence="3">DSM 26382</strain>
    </source>
</reference>
<keyword evidence="2" id="KW-0946">Virion</keyword>
<dbReference type="Proteomes" id="UP000199467">
    <property type="component" value="Unassembled WGS sequence"/>
</dbReference>
<dbReference type="Pfam" id="PF05229">
    <property type="entry name" value="SCPU"/>
    <property type="match status" value="1"/>
</dbReference>